<feature type="compositionally biased region" description="Basic and acidic residues" evidence="2">
    <location>
        <begin position="224"/>
        <end position="240"/>
    </location>
</feature>
<feature type="chain" id="PRO_5045079021" description="M23ase beta-sheet core domain-containing protein" evidence="4">
    <location>
        <begin position="23"/>
        <end position="293"/>
    </location>
</feature>
<protein>
    <recommendedName>
        <fullName evidence="5">M23ase beta-sheet core domain-containing protein</fullName>
    </recommendedName>
</protein>
<sequence length="293" mass="30878">MLYAVLAAIAILVGTTITDASAFAMTGERGNGERAPRWSEPSRPSGVLAKRQPANRELAPRGERVWPVAGQGGTANARPEVRRGWEPPPSPWASGHRGVDLAAEQGRRVRSVGNGRVSFAGEVAGRGVLSIELSGTGDPPVRTTYEPVRPSVRKGDKVRGGQVVGTVADGPFHCHDGCLHWGARREERYLDPLSLLPPGLLRGGPSRLLPFYGTPVPEGGAGGGRRDPARNARTVRERARTPPSQTANIAAASRSAATGIGGSVLAVVLVGTALLARQRLSRTCRSACLRRPP</sequence>
<feature type="region of interest" description="Disordered" evidence="2">
    <location>
        <begin position="66"/>
        <end position="97"/>
    </location>
</feature>
<keyword evidence="3" id="KW-0472">Membrane</keyword>
<dbReference type="InterPro" id="IPR016047">
    <property type="entry name" value="M23ase_b-sheet_dom"/>
</dbReference>
<keyword evidence="3" id="KW-1133">Transmembrane helix</keyword>
<keyword evidence="7" id="KW-1185">Reference proteome</keyword>
<comment type="caution">
    <text evidence="6">The sequence shown here is derived from an EMBL/GenBank/DDBJ whole genome shotgun (WGS) entry which is preliminary data.</text>
</comment>
<evidence type="ECO:0000259" key="5">
    <source>
        <dbReference type="Pfam" id="PF01551"/>
    </source>
</evidence>
<gene>
    <name evidence="6" type="ORF">GCM10012287_21890</name>
</gene>
<evidence type="ECO:0000313" key="6">
    <source>
        <dbReference type="EMBL" id="GGO47979.1"/>
    </source>
</evidence>
<dbReference type="PANTHER" id="PTHR21666:SF289">
    <property type="entry name" value="L-ALA--D-GLU ENDOPEPTIDASE"/>
    <property type="match status" value="1"/>
</dbReference>
<dbReference type="SUPFAM" id="SSF51261">
    <property type="entry name" value="Duplicated hybrid motif"/>
    <property type="match status" value="1"/>
</dbReference>
<feature type="signal peptide" evidence="4">
    <location>
        <begin position="1"/>
        <end position="22"/>
    </location>
</feature>
<feature type="region of interest" description="Disordered" evidence="2">
    <location>
        <begin position="214"/>
        <end position="248"/>
    </location>
</feature>
<evidence type="ECO:0000313" key="7">
    <source>
        <dbReference type="Proteomes" id="UP000631535"/>
    </source>
</evidence>
<evidence type="ECO:0000256" key="4">
    <source>
        <dbReference type="SAM" id="SignalP"/>
    </source>
</evidence>
<feature type="domain" description="M23ase beta-sheet core" evidence="5">
    <location>
        <begin position="95"/>
        <end position="192"/>
    </location>
</feature>
<evidence type="ECO:0000256" key="2">
    <source>
        <dbReference type="SAM" id="MobiDB-lite"/>
    </source>
</evidence>
<keyword evidence="3" id="KW-0812">Transmembrane</keyword>
<dbReference type="Proteomes" id="UP000631535">
    <property type="component" value="Unassembled WGS sequence"/>
</dbReference>
<feature type="region of interest" description="Disordered" evidence="2">
    <location>
        <begin position="28"/>
        <end position="47"/>
    </location>
</feature>
<keyword evidence="1 4" id="KW-0732">Signal</keyword>
<dbReference type="InterPro" id="IPR011055">
    <property type="entry name" value="Dup_hybrid_motif"/>
</dbReference>
<reference evidence="7" key="1">
    <citation type="journal article" date="2019" name="Int. J. Syst. Evol. Microbiol.">
        <title>The Global Catalogue of Microorganisms (GCM) 10K type strain sequencing project: providing services to taxonomists for standard genome sequencing and annotation.</title>
        <authorList>
            <consortium name="The Broad Institute Genomics Platform"/>
            <consortium name="The Broad Institute Genome Sequencing Center for Infectious Disease"/>
            <person name="Wu L."/>
            <person name="Ma J."/>
        </authorList>
    </citation>
    <scope>NUCLEOTIDE SEQUENCE [LARGE SCALE GENOMIC DNA]</scope>
    <source>
        <strain evidence="7">CGMCC 4.7178</strain>
    </source>
</reference>
<name>A0ABQ2M7Z7_9ACTN</name>
<dbReference type="Gene3D" id="2.70.70.10">
    <property type="entry name" value="Glucose Permease (Domain IIA)"/>
    <property type="match status" value="1"/>
</dbReference>
<proteinExistence type="predicted"/>
<feature type="transmembrane region" description="Helical" evidence="3">
    <location>
        <begin position="256"/>
        <end position="276"/>
    </location>
</feature>
<dbReference type="InterPro" id="IPR050570">
    <property type="entry name" value="Cell_wall_metabolism_enzyme"/>
</dbReference>
<organism evidence="6 7">
    <name type="scientific">Streptomyces daqingensis</name>
    <dbReference type="NCBI Taxonomy" id="1472640"/>
    <lineage>
        <taxon>Bacteria</taxon>
        <taxon>Bacillati</taxon>
        <taxon>Actinomycetota</taxon>
        <taxon>Actinomycetes</taxon>
        <taxon>Kitasatosporales</taxon>
        <taxon>Streptomycetaceae</taxon>
        <taxon>Streptomyces</taxon>
    </lineage>
</organism>
<dbReference type="Pfam" id="PF01551">
    <property type="entry name" value="Peptidase_M23"/>
    <property type="match status" value="1"/>
</dbReference>
<evidence type="ECO:0000256" key="3">
    <source>
        <dbReference type="SAM" id="Phobius"/>
    </source>
</evidence>
<dbReference type="PANTHER" id="PTHR21666">
    <property type="entry name" value="PEPTIDASE-RELATED"/>
    <property type="match status" value="1"/>
</dbReference>
<accession>A0ABQ2M7Z7</accession>
<dbReference type="CDD" id="cd12797">
    <property type="entry name" value="M23_peptidase"/>
    <property type="match status" value="1"/>
</dbReference>
<evidence type="ECO:0000256" key="1">
    <source>
        <dbReference type="ARBA" id="ARBA00022729"/>
    </source>
</evidence>
<dbReference type="EMBL" id="BMMP01000006">
    <property type="protein sequence ID" value="GGO47979.1"/>
    <property type="molecule type" value="Genomic_DNA"/>
</dbReference>